<dbReference type="InterPro" id="IPR005151">
    <property type="entry name" value="Tail-specific_protease"/>
</dbReference>
<evidence type="ECO:0000259" key="1">
    <source>
        <dbReference type="SMART" id="SM00245"/>
    </source>
</evidence>
<dbReference type="GO" id="GO:0008236">
    <property type="term" value="F:serine-type peptidase activity"/>
    <property type="evidence" value="ECO:0007669"/>
    <property type="project" value="InterPro"/>
</dbReference>
<reference evidence="2" key="1">
    <citation type="submission" date="2022-12" db="EMBL/GenBank/DDBJ databases">
        <title>Draft genome assemblies for two species of Escallonia (Escalloniales).</title>
        <authorList>
            <person name="Chanderbali A."/>
            <person name="Dervinis C."/>
            <person name="Anghel I."/>
            <person name="Soltis D."/>
            <person name="Soltis P."/>
            <person name="Zapata F."/>
        </authorList>
    </citation>
    <scope>NUCLEOTIDE SEQUENCE</scope>
    <source>
        <strain evidence="2">UCBG92.1500</strain>
        <tissue evidence="2">Leaf</tissue>
    </source>
</reference>
<dbReference type="GO" id="GO:0004175">
    <property type="term" value="F:endopeptidase activity"/>
    <property type="evidence" value="ECO:0007669"/>
    <property type="project" value="TreeGrafter"/>
</dbReference>
<dbReference type="SMART" id="SM00245">
    <property type="entry name" value="TSPc"/>
    <property type="match status" value="1"/>
</dbReference>
<comment type="caution">
    <text evidence="2">The sequence shown here is derived from an EMBL/GenBank/DDBJ whole genome shotgun (WGS) entry which is preliminary data.</text>
</comment>
<dbReference type="AlphaFoldDB" id="A0AA88RCL6"/>
<proteinExistence type="predicted"/>
<gene>
    <name evidence="2" type="ORF">RJ640_020073</name>
</gene>
<evidence type="ECO:0000313" key="3">
    <source>
        <dbReference type="Proteomes" id="UP001187471"/>
    </source>
</evidence>
<dbReference type="SUPFAM" id="SSF52096">
    <property type="entry name" value="ClpP/crotonase"/>
    <property type="match status" value="1"/>
</dbReference>
<sequence>MPVKRLSPAELSERRAKGLCFNCNDKFAPGHRCKKLLLLEEADRTRKMKKLSLVTVTLKMSKKWSGPIREGEQMGEKEAGIFEMVSRLKMGAAWSLYPEKGWVVIFHSRGITANTNLEYSSELMCKARLRFAKKIAFGLVVNKGTASASEILAGALKDNKRAVVLGEPTKIQSVFELSDGSGLAVTVAMYETPAHTDIDKVGVIPDYPLPASFPKDVEEFCGCQIVVHTKPQQRE</sequence>
<dbReference type="Gene3D" id="3.90.226.10">
    <property type="entry name" value="2-enoyl-CoA Hydratase, Chain A, domain 1"/>
    <property type="match status" value="1"/>
</dbReference>
<dbReference type="InterPro" id="IPR029045">
    <property type="entry name" value="ClpP/crotonase-like_dom_sf"/>
</dbReference>
<protein>
    <recommendedName>
        <fullName evidence="1">Tail specific protease domain-containing protein</fullName>
    </recommendedName>
</protein>
<organism evidence="2 3">
    <name type="scientific">Escallonia rubra</name>
    <dbReference type="NCBI Taxonomy" id="112253"/>
    <lineage>
        <taxon>Eukaryota</taxon>
        <taxon>Viridiplantae</taxon>
        <taxon>Streptophyta</taxon>
        <taxon>Embryophyta</taxon>
        <taxon>Tracheophyta</taxon>
        <taxon>Spermatophyta</taxon>
        <taxon>Magnoliopsida</taxon>
        <taxon>eudicotyledons</taxon>
        <taxon>Gunneridae</taxon>
        <taxon>Pentapetalae</taxon>
        <taxon>asterids</taxon>
        <taxon>campanulids</taxon>
        <taxon>Escalloniales</taxon>
        <taxon>Escalloniaceae</taxon>
        <taxon>Escallonia</taxon>
    </lineage>
</organism>
<dbReference type="Proteomes" id="UP001187471">
    <property type="component" value="Unassembled WGS sequence"/>
</dbReference>
<name>A0AA88RCL6_9ASTE</name>
<dbReference type="EMBL" id="JAVXUO010001736">
    <property type="protein sequence ID" value="KAK2979581.1"/>
    <property type="molecule type" value="Genomic_DNA"/>
</dbReference>
<dbReference type="PANTHER" id="PTHR32060:SF7">
    <property type="entry name" value="CARBOXYL-TERMINAL-PROCESSING PEPTIDASE 2, CHLOROPLASTIC"/>
    <property type="match status" value="1"/>
</dbReference>
<evidence type="ECO:0000313" key="2">
    <source>
        <dbReference type="EMBL" id="KAK2979581.1"/>
    </source>
</evidence>
<dbReference type="Pfam" id="PF03572">
    <property type="entry name" value="Peptidase_S41"/>
    <property type="match status" value="1"/>
</dbReference>
<dbReference type="Gene3D" id="3.30.750.44">
    <property type="match status" value="1"/>
</dbReference>
<feature type="domain" description="Tail specific protease" evidence="1">
    <location>
        <begin position="41"/>
        <end position="210"/>
    </location>
</feature>
<dbReference type="FunFam" id="3.30.750.44:FF:000010">
    <property type="entry name" value="Carboxyl-terminal-processing peptidase 1 chloroplastic"/>
    <property type="match status" value="1"/>
</dbReference>
<dbReference type="GO" id="GO:0006508">
    <property type="term" value="P:proteolysis"/>
    <property type="evidence" value="ECO:0007669"/>
    <property type="project" value="InterPro"/>
</dbReference>
<dbReference type="PANTHER" id="PTHR32060">
    <property type="entry name" value="TAIL-SPECIFIC PROTEASE"/>
    <property type="match status" value="1"/>
</dbReference>
<accession>A0AA88RCL6</accession>
<keyword evidence="3" id="KW-1185">Reference proteome</keyword>